<dbReference type="Proteomes" id="UP001516400">
    <property type="component" value="Unassembled WGS sequence"/>
</dbReference>
<dbReference type="EMBL" id="JABFTP020000186">
    <property type="protein sequence ID" value="KAL3289557.1"/>
    <property type="molecule type" value="Genomic_DNA"/>
</dbReference>
<dbReference type="GO" id="GO:0005524">
    <property type="term" value="F:ATP binding"/>
    <property type="evidence" value="ECO:0007669"/>
    <property type="project" value="UniProtKB-UniRule"/>
</dbReference>
<dbReference type="SMART" id="SM00129">
    <property type="entry name" value="KISc"/>
    <property type="match status" value="1"/>
</dbReference>
<evidence type="ECO:0000256" key="6">
    <source>
        <dbReference type="ARBA" id="ARBA00023212"/>
    </source>
</evidence>
<feature type="binding site" evidence="7">
    <location>
        <begin position="85"/>
        <end position="92"/>
    </location>
    <ligand>
        <name>ATP</name>
        <dbReference type="ChEBI" id="CHEBI:30616"/>
    </ligand>
</feature>
<evidence type="ECO:0000313" key="10">
    <source>
        <dbReference type="Proteomes" id="UP001516400"/>
    </source>
</evidence>
<dbReference type="InterPro" id="IPR027640">
    <property type="entry name" value="Kinesin-like_fam"/>
</dbReference>
<dbReference type="PANTHER" id="PTHR47968">
    <property type="entry name" value="CENTROMERE PROTEIN E"/>
    <property type="match status" value="1"/>
</dbReference>
<comment type="caution">
    <text evidence="9">The sequence shown here is derived from an EMBL/GenBank/DDBJ whole genome shotgun (WGS) entry which is preliminary data.</text>
</comment>
<keyword evidence="3 7" id="KW-0067">ATP-binding</keyword>
<dbReference type="InterPro" id="IPR027417">
    <property type="entry name" value="P-loop_NTPase"/>
</dbReference>
<gene>
    <name evidence="9" type="ORF">HHI36_022974</name>
</gene>
<evidence type="ECO:0000256" key="3">
    <source>
        <dbReference type="ARBA" id="ARBA00022840"/>
    </source>
</evidence>
<accession>A0ABD2PFN3</accession>
<evidence type="ECO:0000256" key="5">
    <source>
        <dbReference type="ARBA" id="ARBA00023175"/>
    </source>
</evidence>
<reference evidence="9 10" key="1">
    <citation type="journal article" date="2021" name="BMC Biol.">
        <title>Horizontally acquired antibacterial genes associated with adaptive radiation of ladybird beetles.</title>
        <authorList>
            <person name="Li H.S."/>
            <person name="Tang X.F."/>
            <person name="Huang Y.H."/>
            <person name="Xu Z.Y."/>
            <person name="Chen M.L."/>
            <person name="Du X.Y."/>
            <person name="Qiu B.Y."/>
            <person name="Chen P.T."/>
            <person name="Zhang W."/>
            <person name="Slipinski A."/>
            <person name="Escalona H.E."/>
            <person name="Waterhouse R.M."/>
            <person name="Zwick A."/>
            <person name="Pang H."/>
        </authorList>
    </citation>
    <scope>NUCLEOTIDE SEQUENCE [LARGE SCALE GENOMIC DNA]</scope>
    <source>
        <strain evidence="9">SYSU2018</strain>
    </source>
</reference>
<keyword evidence="2 7" id="KW-0547">Nucleotide-binding</keyword>
<keyword evidence="4" id="KW-0175">Coiled coil</keyword>
<evidence type="ECO:0000256" key="4">
    <source>
        <dbReference type="ARBA" id="ARBA00023054"/>
    </source>
</evidence>
<keyword evidence="10" id="KW-1185">Reference proteome</keyword>
<dbReference type="GO" id="GO:0015630">
    <property type="term" value="C:microtubule cytoskeleton"/>
    <property type="evidence" value="ECO:0007669"/>
    <property type="project" value="UniProtKB-ARBA"/>
</dbReference>
<evidence type="ECO:0000256" key="1">
    <source>
        <dbReference type="ARBA" id="ARBA00004245"/>
    </source>
</evidence>
<dbReference type="SUPFAM" id="SSF52540">
    <property type="entry name" value="P-loop containing nucleoside triphosphate hydrolases"/>
    <property type="match status" value="1"/>
</dbReference>
<keyword evidence="6" id="KW-0206">Cytoskeleton</keyword>
<dbReference type="PANTHER" id="PTHR47968:SF75">
    <property type="entry name" value="CENTROMERE-ASSOCIATED PROTEIN E"/>
    <property type="match status" value="1"/>
</dbReference>
<comment type="subcellular location">
    <subcellularLocation>
        <location evidence="1">Cytoplasm</location>
        <location evidence="1">Cytoskeleton</location>
    </subcellularLocation>
</comment>
<proteinExistence type="inferred from homology"/>
<evidence type="ECO:0000256" key="7">
    <source>
        <dbReference type="PROSITE-ProRule" id="PRU00283"/>
    </source>
</evidence>
<protein>
    <recommendedName>
        <fullName evidence="8">Kinesin motor domain-containing protein</fullName>
    </recommendedName>
</protein>
<feature type="domain" description="Kinesin motor" evidence="8">
    <location>
        <begin position="5"/>
        <end position="166"/>
    </location>
</feature>
<dbReference type="PROSITE" id="PS50067">
    <property type="entry name" value="KINESIN_MOTOR_2"/>
    <property type="match status" value="1"/>
</dbReference>
<evidence type="ECO:0000259" key="8">
    <source>
        <dbReference type="PROSITE" id="PS50067"/>
    </source>
</evidence>
<evidence type="ECO:0000313" key="9">
    <source>
        <dbReference type="EMBL" id="KAL3289557.1"/>
    </source>
</evidence>
<dbReference type="InterPro" id="IPR001752">
    <property type="entry name" value="Kinesin_motor_dom"/>
</dbReference>
<sequence>MSLDNITVAVRARPLLTSESKFIPWVIENNSIQQIDEDKVLIGETYVYDEIFDVNKKNEDIYNTTIAPMVRSAIEGINLTVFAYGATSSGKTYTMNGTRRDPGVMPRIIEDIFNQIQMCNQRKFLLRVSYVEIYSEVINDLLDKNNKDLKIREDFNNCVNYNPTEK</sequence>
<evidence type="ECO:0000256" key="2">
    <source>
        <dbReference type="ARBA" id="ARBA00022741"/>
    </source>
</evidence>
<dbReference type="AlphaFoldDB" id="A0ABD2PFN3"/>
<dbReference type="Gene3D" id="3.40.850.10">
    <property type="entry name" value="Kinesin motor domain"/>
    <property type="match status" value="1"/>
</dbReference>
<dbReference type="Pfam" id="PF00225">
    <property type="entry name" value="Kinesin"/>
    <property type="match status" value="1"/>
</dbReference>
<keyword evidence="5 7" id="KW-0505">Motor protein</keyword>
<dbReference type="InterPro" id="IPR036961">
    <property type="entry name" value="Kinesin_motor_dom_sf"/>
</dbReference>
<keyword evidence="6" id="KW-0963">Cytoplasm</keyword>
<name>A0ABD2PFN3_9CUCU</name>
<comment type="similarity">
    <text evidence="7">Belongs to the TRAFAC class myosin-kinesin ATPase superfamily. Kinesin family.</text>
</comment>
<dbReference type="GO" id="GO:0003774">
    <property type="term" value="F:cytoskeletal motor activity"/>
    <property type="evidence" value="ECO:0007669"/>
    <property type="project" value="UniProtKB-UniRule"/>
</dbReference>
<organism evidence="9 10">
    <name type="scientific">Cryptolaemus montrouzieri</name>
    <dbReference type="NCBI Taxonomy" id="559131"/>
    <lineage>
        <taxon>Eukaryota</taxon>
        <taxon>Metazoa</taxon>
        <taxon>Ecdysozoa</taxon>
        <taxon>Arthropoda</taxon>
        <taxon>Hexapoda</taxon>
        <taxon>Insecta</taxon>
        <taxon>Pterygota</taxon>
        <taxon>Neoptera</taxon>
        <taxon>Endopterygota</taxon>
        <taxon>Coleoptera</taxon>
        <taxon>Polyphaga</taxon>
        <taxon>Cucujiformia</taxon>
        <taxon>Coccinelloidea</taxon>
        <taxon>Coccinellidae</taxon>
        <taxon>Scymninae</taxon>
        <taxon>Scymnini</taxon>
        <taxon>Cryptolaemus</taxon>
    </lineage>
</organism>